<keyword evidence="2" id="KW-1185">Reference proteome</keyword>
<reference evidence="1 2" key="1">
    <citation type="journal article" date="2020" name="Cell">
        <title>Large-Scale Comparative Analyses of Tick Genomes Elucidate Their Genetic Diversity and Vector Capacities.</title>
        <authorList>
            <consortium name="Tick Genome and Microbiome Consortium (TIGMIC)"/>
            <person name="Jia N."/>
            <person name="Wang J."/>
            <person name="Shi W."/>
            <person name="Du L."/>
            <person name="Sun Y."/>
            <person name="Zhan W."/>
            <person name="Jiang J.F."/>
            <person name="Wang Q."/>
            <person name="Zhang B."/>
            <person name="Ji P."/>
            <person name="Bell-Sakyi L."/>
            <person name="Cui X.M."/>
            <person name="Yuan T.T."/>
            <person name="Jiang B.G."/>
            <person name="Yang W.F."/>
            <person name="Lam T.T."/>
            <person name="Chang Q.C."/>
            <person name="Ding S.J."/>
            <person name="Wang X.J."/>
            <person name="Zhu J.G."/>
            <person name="Ruan X.D."/>
            <person name="Zhao L."/>
            <person name="Wei J.T."/>
            <person name="Ye R.Z."/>
            <person name="Que T.C."/>
            <person name="Du C.H."/>
            <person name="Zhou Y.H."/>
            <person name="Cheng J.X."/>
            <person name="Dai P.F."/>
            <person name="Guo W.B."/>
            <person name="Han X.H."/>
            <person name="Huang E.J."/>
            <person name="Li L.F."/>
            <person name="Wei W."/>
            <person name="Gao Y.C."/>
            <person name="Liu J.Z."/>
            <person name="Shao H.Z."/>
            <person name="Wang X."/>
            <person name="Wang C.C."/>
            <person name="Yang T.C."/>
            <person name="Huo Q.B."/>
            <person name="Li W."/>
            <person name="Chen H.Y."/>
            <person name="Chen S.E."/>
            <person name="Zhou L.G."/>
            <person name="Ni X.B."/>
            <person name="Tian J.H."/>
            <person name="Sheng Y."/>
            <person name="Liu T."/>
            <person name="Pan Y.S."/>
            <person name="Xia L.Y."/>
            <person name="Li J."/>
            <person name="Zhao F."/>
            <person name="Cao W.C."/>
        </authorList>
    </citation>
    <scope>NUCLEOTIDE SEQUENCE [LARGE SCALE GENOMIC DNA]</scope>
    <source>
        <strain evidence="1">Iper-2018</strain>
    </source>
</reference>
<gene>
    <name evidence="1" type="ORF">HPB47_008242</name>
</gene>
<sequence length="125" mass="13340">MSLGRCPSGRRSRYHRGRPSRPGSRARVPLPVSRRPSTQLLSLFPRSPPPDRRAPLVSHLGRSPAGASRPALPQHVQVLGRRRSPEGGPTMSIAAAVNVLRGEDGTKSAVYAAEAPASGCRTYEG</sequence>
<evidence type="ECO:0000313" key="1">
    <source>
        <dbReference type="EMBL" id="KAG0414611.1"/>
    </source>
</evidence>
<organism evidence="1 2">
    <name type="scientific">Ixodes persulcatus</name>
    <name type="common">Taiga tick</name>
    <dbReference type="NCBI Taxonomy" id="34615"/>
    <lineage>
        <taxon>Eukaryota</taxon>
        <taxon>Metazoa</taxon>
        <taxon>Ecdysozoa</taxon>
        <taxon>Arthropoda</taxon>
        <taxon>Chelicerata</taxon>
        <taxon>Arachnida</taxon>
        <taxon>Acari</taxon>
        <taxon>Parasitiformes</taxon>
        <taxon>Ixodida</taxon>
        <taxon>Ixodoidea</taxon>
        <taxon>Ixodidae</taxon>
        <taxon>Ixodinae</taxon>
        <taxon>Ixodes</taxon>
    </lineage>
</organism>
<proteinExistence type="predicted"/>
<protein>
    <submittedName>
        <fullName evidence="1">Uncharacterized protein</fullName>
    </submittedName>
</protein>
<dbReference type="EMBL" id="JABSTQ010011164">
    <property type="protein sequence ID" value="KAG0414611.1"/>
    <property type="molecule type" value="Genomic_DNA"/>
</dbReference>
<name>A0AC60P5D5_IXOPE</name>
<accession>A0AC60P5D5</accession>
<evidence type="ECO:0000313" key="2">
    <source>
        <dbReference type="Proteomes" id="UP000805193"/>
    </source>
</evidence>
<dbReference type="Proteomes" id="UP000805193">
    <property type="component" value="Unassembled WGS sequence"/>
</dbReference>
<comment type="caution">
    <text evidence="1">The sequence shown here is derived from an EMBL/GenBank/DDBJ whole genome shotgun (WGS) entry which is preliminary data.</text>
</comment>